<gene>
    <name evidence="2" type="primary">CG15158</name>
</gene>
<dbReference type="AlphaFoldDB" id="Q9VJ91"/>
<dbReference type="Bgee" id="FBgn0261804">
    <property type="expression patterns" value="Expressed in T neuron T4b (Drosophila) in embryonic/larval optic lobe (Drosophila) and 141 other cell types or tissues"/>
</dbReference>
<dbReference type="EMBL" id="BT003744">
    <property type="protein sequence ID" value="AAO41405.1"/>
    <property type="molecule type" value="mRNA"/>
</dbReference>
<dbReference type="HOGENOM" id="CLU_010351_0_0_1"/>
<feature type="region of interest" description="Disordered" evidence="1">
    <location>
        <begin position="118"/>
        <end position="142"/>
    </location>
</feature>
<organism evidence="2">
    <name type="scientific">Drosophila melanogaster</name>
    <name type="common">Fruit fly</name>
    <dbReference type="NCBI Taxonomy" id="7227"/>
    <lineage>
        <taxon>Eukaryota</taxon>
        <taxon>Metazoa</taxon>
        <taxon>Ecdysozoa</taxon>
        <taxon>Arthropoda</taxon>
        <taxon>Hexapoda</taxon>
        <taxon>Insecta</taxon>
        <taxon>Pterygota</taxon>
        <taxon>Neoptera</taxon>
        <taxon>Endopterygota</taxon>
        <taxon>Diptera</taxon>
        <taxon>Brachycera</taxon>
        <taxon>Muscomorpha</taxon>
        <taxon>Ephydroidea</taxon>
        <taxon>Drosophilidae</taxon>
        <taxon>Drosophila</taxon>
        <taxon>Sophophora</taxon>
    </lineage>
</organism>
<feature type="compositionally biased region" description="Polar residues" evidence="1">
    <location>
        <begin position="118"/>
        <end position="128"/>
    </location>
</feature>
<sequence>MTELRRTNGLHKQHSLRDRQVHPMLHALADHGCNLSSGGNSAASTTSSSTATATTALGGAGGLGGLGGLNGGVGITSQRSVEFDEHDIFYVSPSKRKGATSVGSSGNVVTFSNFVSEQRLTPSSSNRGSLKRSKGRSNQSLCSCDAGDEAQLDLQPNAARPLYEYSLERKRKTHTYSCEQNAQILMRLERERNRKLSLTGMETGLGIGLGVGLGMGSGGGTGGAGDPQKYRQSFATGKCANQTERGT</sequence>
<evidence type="ECO:0000256" key="1">
    <source>
        <dbReference type="SAM" id="MobiDB-lite"/>
    </source>
</evidence>
<dbReference type="ExpressionAtlas" id="Q9VJ91">
    <property type="expression patterns" value="baseline and differential"/>
</dbReference>
<reference evidence="2" key="1">
    <citation type="submission" date="2003-02" db="EMBL/GenBank/DDBJ databases">
        <authorList>
            <person name="Stapleton M."/>
            <person name="Brokstein P."/>
            <person name="Hong L."/>
            <person name="Agbayani A."/>
            <person name="Carlson J."/>
            <person name="Champe M."/>
            <person name="Chavez C."/>
            <person name="Dorsett V."/>
            <person name="Dresnek D."/>
            <person name="Farfan D."/>
            <person name="Frise E."/>
            <person name="George R."/>
            <person name="Gonzalez M."/>
            <person name="Guarin H."/>
            <person name="Kronmiller B."/>
            <person name="Li P."/>
            <person name="Liao G."/>
            <person name="Miranda A."/>
            <person name="Mungall C.J."/>
            <person name="Nunoo J."/>
            <person name="Pacleb J."/>
            <person name="Paragas V."/>
            <person name="Park S."/>
            <person name="Patel S."/>
            <person name="Phouanenavong S."/>
            <person name="Wan K."/>
            <person name="Yu C."/>
            <person name="Lewis S.E."/>
            <person name="Rubin G.M."/>
            <person name="Celniker S."/>
        </authorList>
    </citation>
    <scope>NUCLEOTIDE SEQUENCE</scope>
</reference>
<accession>Q86NS9</accession>
<feature type="region of interest" description="Disordered" evidence="1">
    <location>
        <begin position="219"/>
        <end position="247"/>
    </location>
</feature>
<dbReference type="UCSC" id="CG31786-RB">
    <property type="organism name" value="d. melanogaster"/>
</dbReference>
<protein>
    <submittedName>
        <fullName evidence="2">SD25477p</fullName>
    </submittedName>
</protein>
<accession>Q9VJ91</accession>
<feature type="compositionally biased region" description="Polar residues" evidence="1">
    <location>
        <begin position="230"/>
        <end position="247"/>
    </location>
</feature>
<name>Q9VJ91_DROME</name>
<proteinExistence type="evidence at transcript level"/>
<dbReference type="OrthoDB" id="445695at2759"/>
<dbReference type="VEuPathDB" id="VectorBase:FBgn0261804"/>
<evidence type="ECO:0000313" key="2">
    <source>
        <dbReference type="EMBL" id="AAO41405.1"/>
    </source>
</evidence>